<accession>T1HFG9</accession>
<dbReference type="HOGENOM" id="CLU_1476928_0_0_1"/>
<dbReference type="AlphaFoldDB" id="T1HFG9"/>
<keyword evidence="3" id="KW-1185">Reference proteome</keyword>
<evidence type="ECO:0000313" key="2">
    <source>
        <dbReference type="EnsemblMetazoa" id="RPRC002791-PA"/>
    </source>
</evidence>
<organism evidence="2 3">
    <name type="scientific">Rhodnius prolixus</name>
    <name type="common">Triatomid bug</name>
    <dbReference type="NCBI Taxonomy" id="13249"/>
    <lineage>
        <taxon>Eukaryota</taxon>
        <taxon>Metazoa</taxon>
        <taxon>Ecdysozoa</taxon>
        <taxon>Arthropoda</taxon>
        <taxon>Hexapoda</taxon>
        <taxon>Insecta</taxon>
        <taxon>Pterygota</taxon>
        <taxon>Neoptera</taxon>
        <taxon>Paraneoptera</taxon>
        <taxon>Hemiptera</taxon>
        <taxon>Heteroptera</taxon>
        <taxon>Panheteroptera</taxon>
        <taxon>Cimicomorpha</taxon>
        <taxon>Reduviidae</taxon>
        <taxon>Triatominae</taxon>
        <taxon>Rhodnius</taxon>
    </lineage>
</organism>
<sequence length="183" mass="20510">MLGQKKGSSKDVKMSVNNSDTVQVLKTGIEVGKSDFTLHSVDEIFLGISGSESGSACTEEPDEQTAELDSTVLATYDKVIAEFKVALKSQRKQFEERELVALMQNPNYQEYMEFLSNVKEQPMASTHRLKRDFEETKPPKSEETKISSIDSSNFDLHKTIALKAVSKSLQWKNPCSEETSFES</sequence>
<feature type="compositionally biased region" description="Basic and acidic residues" evidence="1">
    <location>
        <begin position="131"/>
        <end position="145"/>
    </location>
</feature>
<proteinExistence type="predicted"/>
<dbReference type="EMBL" id="ACPB03037544">
    <property type="status" value="NOT_ANNOTATED_CDS"/>
    <property type="molecule type" value="Genomic_DNA"/>
</dbReference>
<evidence type="ECO:0000313" key="3">
    <source>
        <dbReference type="Proteomes" id="UP000015103"/>
    </source>
</evidence>
<dbReference type="Proteomes" id="UP000015103">
    <property type="component" value="Unassembled WGS sequence"/>
</dbReference>
<reference evidence="2" key="1">
    <citation type="submission" date="2015-05" db="UniProtKB">
        <authorList>
            <consortium name="EnsemblMetazoa"/>
        </authorList>
    </citation>
    <scope>IDENTIFICATION</scope>
</reference>
<name>T1HFG9_RHOPR</name>
<dbReference type="VEuPathDB" id="VectorBase:RPRC002791"/>
<protein>
    <submittedName>
        <fullName evidence="2">Uncharacterized protein</fullName>
    </submittedName>
</protein>
<evidence type="ECO:0000256" key="1">
    <source>
        <dbReference type="SAM" id="MobiDB-lite"/>
    </source>
</evidence>
<dbReference type="InParanoid" id="T1HFG9"/>
<dbReference type="EnsemblMetazoa" id="RPRC002791-RA">
    <property type="protein sequence ID" value="RPRC002791-PA"/>
    <property type="gene ID" value="RPRC002791"/>
</dbReference>
<feature type="region of interest" description="Disordered" evidence="1">
    <location>
        <begin position="129"/>
        <end position="149"/>
    </location>
</feature>